<evidence type="ECO:0000313" key="3">
    <source>
        <dbReference type="Proteomes" id="UP000423396"/>
    </source>
</evidence>
<dbReference type="Proteomes" id="UP000423396">
    <property type="component" value="Chromosome"/>
</dbReference>
<dbReference type="NCBIfam" id="TIGR00290">
    <property type="entry name" value="MJ0570_dom"/>
    <property type="match status" value="1"/>
</dbReference>
<dbReference type="InterPro" id="IPR014729">
    <property type="entry name" value="Rossmann-like_a/b/a_fold"/>
</dbReference>
<feature type="domain" description="Diphthamide synthase" evidence="1">
    <location>
        <begin position="1"/>
        <end position="220"/>
    </location>
</feature>
<accession>A0A650CR41</accession>
<dbReference type="AlphaFoldDB" id="A0A650CR41"/>
<dbReference type="InterPro" id="IPR030662">
    <property type="entry name" value="DPH6/MJ0570"/>
</dbReference>
<dbReference type="PANTHER" id="PTHR12196:SF2">
    <property type="entry name" value="DIPHTHINE--AMMONIA LIGASE"/>
    <property type="match status" value="1"/>
</dbReference>
<name>A0A650CR41_9CREN</name>
<evidence type="ECO:0000259" key="1">
    <source>
        <dbReference type="Pfam" id="PF01902"/>
    </source>
</evidence>
<dbReference type="PANTHER" id="PTHR12196">
    <property type="entry name" value="DOMAIN OF UNKNOWN FUNCTION 71 DUF71 -CONTAINING PROTEIN"/>
    <property type="match status" value="1"/>
</dbReference>
<proteinExistence type="predicted"/>
<reference evidence="2 3" key="1">
    <citation type="submission" date="2019-10" db="EMBL/GenBank/DDBJ databases">
        <title>Genome Sequences from Six Type Strain Members of the Archaeal Family Sulfolobaceae: Acidianus ambivalens, Acidianus infernus, Metallosphaera prunae, Stygiolobus azoricus, Sulfolobus metallicus, and Sulfurisphaera ohwakuensis.</title>
        <authorList>
            <person name="Counts J.A."/>
            <person name="Kelly R.M."/>
        </authorList>
    </citation>
    <scope>NUCLEOTIDE SEQUENCE [LARGE SCALE GENOMIC DNA]</scope>
    <source>
        <strain evidence="2 3">FC6</strain>
    </source>
</reference>
<dbReference type="EMBL" id="CP045483">
    <property type="protein sequence ID" value="QGR20233.1"/>
    <property type="molecule type" value="Genomic_DNA"/>
</dbReference>
<dbReference type="CDD" id="cd01994">
    <property type="entry name" value="AANH_PF0828-like"/>
    <property type="match status" value="1"/>
</dbReference>
<dbReference type="InterPro" id="IPR002761">
    <property type="entry name" value="Diphthami_syn_dom"/>
</dbReference>
<dbReference type="RefSeq" id="WP_156007682.1">
    <property type="nucleotide sequence ID" value="NZ_CP045483.1"/>
</dbReference>
<organism evidence="2 3">
    <name type="scientific">Stygiolobus azoricus</name>
    <dbReference type="NCBI Taxonomy" id="41675"/>
    <lineage>
        <taxon>Archaea</taxon>
        <taxon>Thermoproteota</taxon>
        <taxon>Thermoprotei</taxon>
        <taxon>Sulfolobales</taxon>
        <taxon>Sulfolobaceae</taxon>
        <taxon>Stygiolobus</taxon>
    </lineage>
</organism>
<dbReference type="Gene3D" id="3.90.1490.10">
    <property type="entry name" value="putative n-type atp pyrophosphatase, domain 2"/>
    <property type="match status" value="1"/>
</dbReference>
<dbReference type="KEGG" id="sazo:D1868_09710"/>
<gene>
    <name evidence="2" type="ORF">D1868_09710</name>
</gene>
<dbReference type="GO" id="GO:0017178">
    <property type="term" value="F:diphthine-ammonia ligase activity"/>
    <property type="evidence" value="ECO:0007669"/>
    <property type="project" value="UniProtKB-EC"/>
</dbReference>
<evidence type="ECO:0000313" key="2">
    <source>
        <dbReference type="EMBL" id="QGR20233.1"/>
    </source>
</evidence>
<keyword evidence="3" id="KW-1185">Reference proteome</keyword>
<dbReference type="GeneID" id="42799346"/>
<dbReference type="FunFam" id="3.40.50.620:FF:000145">
    <property type="entry name" value="ATP-binding domain containing protein"/>
    <property type="match status" value="1"/>
</dbReference>
<dbReference type="NCBIfam" id="TIGR03679">
    <property type="entry name" value="arCOG00187"/>
    <property type="match status" value="1"/>
</dbReference>
<dbReference type="InterPro" id="IPR022427">
    <property type="entry name" value="MJ0570_ATP-bd"/>
</dbReference>
<dbReference type="SUPFAM" id="SSF52402">
    <property type="entry name" value="Adenine nucleotide alpha hydrolases-like"/>
    <property type="match status" value="1"/>
</dbReference>
<sequence>MRVCTLFSGGKDSTFALHWGVFKGFEVTCLITLLPKKDYSWMFQVPNVEFTKYQAEVLGLDIIQYPTSGEKDKELEDLKQALKLAKEVKGIDGIITGALLSDYQRLNINIISEELGLKTYSPLWRKDQKEYMRELIRNGFKFIITSASAYGFPFELVGKVIESQDVETIIKAAEKYGFNPAFEGGEAETFVVYAPLFKRELKIEGEKIKISEYEWRFVITHIR</sequence>
<dbReference type="Pfam" id="PF01902">
    <property type="entry name" value="Diphthami_syn_2"/>
    <property type="match status" value="1"/>
</dbReference>
<keyword evidence="2" id="KW-0436">Ligase</keyword>
<protein>
    <submittedName>
        <fullName evidence="2">Diphthine--ammonia ligase</fullName>
        <ecNumber evidence="2">6.3.1.14</ecNumber>
    </submittedName>
</protein>
<dbReference type="PIRSF" id="PIRSF039123">
    <property type="entry name" value="Diphthamide_synthase"/>
    <property type="match status" value="1"/>
</dbReference>
<dbReference type="Gene3D" id="3.40.50.620">
    <property type="entry name" value="HUPs"/>
    <property type="match status" value="1"/>
</dbReference>
<dbReference type="OrthoDB" id="372052at2157"/>
<dbReference type="GO" id="GO:0017183">
    <property type="term" value="P:protein histidyl modification to diphthamide"/>
    <property type="evidence" value="ECO:0007669"/>
    <property type="project" value="TreeGrafter"/>
</dbReference>
<dbReference type="EC" id="6.3.1.14" evidence="2"/>